<evidence type="ECO:0000256" key="1">
    <source>
        <dbReference type="ARBA" id="ARBA00001947"/>
    </source>
</evidence>
<feature type="non-terminal residue" evidence="4">
    <location>
        <position position="1"/>
    </location>
</feature>
<reference evidence="4" key="1">
    <citation type="journal article" date="2014" name="Front. Microbiol.">
        <title>High frequency of phylogenetically diverse reductive dehalogenase-homologous genes in deep subseafloor sedimentary metagenomes.</title>
        <authorList>
            <person name="Kawai M."/>
            <person name="Futagami T."/>
            <person name="Toyoda A."/>
            <person name="Takaki Y."/>
            <person name="Nishi S."/>
            <person name="Hori S."/>
            <person name="Arai W."/>
            <person name="Tsubouchi T."/>
            <person name="Morono Y."/>
            <person name="Uchiyama I."/>
            <person name="Ito T."/>
            <person name="Fujiyama A."/>
            <person name="Inagaki F."/>
            <person name="Takami H."/>
        </authorList>
    </citation>
    <scope>NUCLEOTIDE SEQUENCE</scope>
    <source>
        <strain evidence="4">Expedition CK06-06</strain>
    </source>
</reference>
<comment type="cofactor">
    <cofactor evidence="1">
        <name>Zn(2+)</name>
        <dbReference type="ChEBI" id="CHEBI:29105"/>
    </cofactor>
</comment>
<dbReference type="AlphaFoldDB" id="X0XUE4"/>
<dbReference type="GO" id="GO:0005829">
    <property type="term" value="C:cytosol"/>
    <property type="evidence" value="ECO:0007669"/>
    <property type="project" value="TreeGrafter"/>
</dbReference>
<dbReference type="SUPFAM" id="SSF51338">
    <property type="entry name" value="Composite domain of metallo-dependent hydrolases"/>
    <property type="match status" value="1"/>
</dbReference>
<protein>
    <recommendedName>
        <fullName evidence="3">Amidohydrolase-related domain-containing protein</fullName>
    </recommendedName>
</protein>
<feature type="domain" description="Amidohydrolase-related" evidence="3">
    <location>
        <begin position="23"/>
        <end position="105"/>
    </location>
</feature>
<dbReference type="Pfam" id="PF01979">
    <property type="entry name" value="Amidohydro_1"/>
    <property type="match status" value="1"/>
</dbReference>
<comment type="similarity">
    <text evidence="2">Belongs to the metallo-dependent hydrolases superfamily. Hydantoinase/dihydropyrimidinase family.</text>
</comment>
<organism evidence="4">
    <name type="scientific">marine sediment metagenome</name>
    <dbReference type="NCBI Taxonomy" id="412755"/>
    <lineage>
        <taxon>unclassified sequences</taxon>
        <taxon>metagenomes</taxon>
        <taxon>ecological metagenomes</taxon>
    </lineage>
</organism>
<comment type="caution">
    <text evidence="4">The sequence shown here is derived from an EMBL/GenBank/DDBJ whole genome shotgun (WGS) entry which is preliminary data.</text>
</comment>
<dbReference type="PANTHER" id="PTHR11647:SF1">
    <property type="entry name" value="COLLAPSIN RESPONSE MEDIATOR PROTEIN"/>
    <property type="match status" value="1"/>
</dbReference>
<dbReference type="PANTHER" id="PTHR11647">
    <property type="entry name" value="HYDRANTOINASE/DIHYDROPYRIMIDINASE FAMILY MEMBER"/>
    <property type="match status" value="1"/>
</dbReference>
<name>X0XUE4_9ZZZZ</name>
<dbReference type="EMBL" id="BARS01050277">
    <property type="protein sequence ID" value="GAG46935.1"/>
    <property type="molecule type" value="Genomic_DNA"/>
</dbReference>
<sequence>FRKVAPGIPGIEARLALVFSEGVSRGRIDINTFVATTATNPARIYGLYPRKGTIAVGTDADIAIWDPEMKRTITHDLLHEEVDYTPYEGIEIKGWPVKVFSRGNLIVEDGDYVGEAGRGEFLRRERINIEPPQGKPVRDN</sequence>
<dbReference type="GO" id="GO:0016812">
    <property type="term" value="F:hydrolase activity, acting on carbon-nitrogen (but not peptide) bonds, in cyclic amides"/>
    <property type="evidence" value="ECO:0007669"/>
    <property type="project" value="TreeGrafter"/>
</dbReference>
<dbReference type="InterPro" id="IPR006680">
    <property type="entry name" value="Amidohydro-rel"/>
</dbReference>
<gene>
    <name evidence="4" type="ORF">S01H1_75085</name>
</gene>
<evidence type="ECO:0000313" key="4">
    <source>
        <dbReference type="EMBL" id="GAG46935.1"/>
    </source>
</evidence>
<dbReference type="InterPro" id="IPR011059">
    <property type="entry name" value="Metal-dep_hydrolase_composite"/>
</dbReference>
<dbReference type="InterPro" id="IPR050378">
    <property type="entry name" value="Metallo-dep_Hydrolases_sf"/>
</dbReference>
<dbReference type="Gene3D" id="3.20.20.140">
    <property type="entry name" value="Metal-dependent hydrolases"/>
    <property type="match status" value="1"/>
</dbReference>
<proteinExistence type="inferred from homology"/>
<accession>X0XUE4</accession>
<evidence type="ECO:0000256" key="2">
    <source>
        <dbReference type="ARBA" id="ARBA00008829"/>
    </source>
</evidence>
<dbReference type="FunFam" id="3.20.20.140:FF:000174">
    <property type="entry name" value="Dihydropyrimidinase-related protein 2"/>
    <property type="match status" value="1"/>
</dbReference>
<evidence type="ECO:0000259" key="3">
    <source>
        <dbReference type="Pfam" id="PF01979"/>
    </source>
</evidence>